<dbReference type="EMBL" id="NBSH01000005">
    <property type="protein sequence ID" value="ORX37847.1"/>
    <property type="molecule type" value="Genomic_DNA"/>
</dbReference>
<dbReference type="RefSeq" id="XP_021871834.1">
    <property type="nucleotide sequence ID" value="XM_022012687.1"/>
</dbReference>
<accession>A0A1Y1UJZ4</accession>
<proteinExistence type="predicted"/>
<feature type="region of interest" description="Disordered" evidence="1">
    <location>
        <begin position="149"/>
        <end position="196"/>
    </location>
</feature>
<name>A0A1Y1UJZ4_9TREE</name>
<keyword evidence="3" id="KW-1185">Reference proteome</keyword>
<feature type="compositionally biased region" description="Low complexity" evidence="1">
    <location>
        <begin position="149"/>
        <end position="164"/>
    </location>
</feature>
<sequence length="435" mass="46277">MSPSDPLASSSLPLNSASSDILFTQKDDPPSRHRRRTTLASSSEAIFTDWRKRGLGRKIAPWMNPYSTIVVESPTASSLPQRSSASSSRIPLTTNADVEYKGSKGHLERSVSSSESIADGQVPADQRPTLLSPTIALVPHYAPDSLGGSLSLARSSSPRSTSPRHAGAASGLVALKTSSKGSKLRQPRPRSDPGSAIEWNTLQEALGQEHCCDPSNSDMEAVSVYPRENLTPQSGHIDHCAPFDPEMVDTSRSSGQSLDMMSVTSPYPSPLPAGRLREARASSIDHIDTMSTLGQEEDELGSKDDNMVNAKQIRPPLDTEGSTAITSPYALFPIVASLLVSSQHMSASKLAPENPISDLEASSRATLNNATSFAVNADPYSQPGHPNIDYAYHAVTTDAAAQSLGRQRVSAEIRSGSIVSLIAQNGPVEHFGSLI</sequence>
<comment type="caution">
    <text evidence="2">The sequence shown here is derived from an EMBL/GenBank/DDBJ whole genome shotgun (WGS) entry which is preliminary data.</text>
</comment>
<feature type="compositionally biased region" description="Low complexity" evidence="1">
    <location>
        <begin position="1"/>
        <end position="20"/>
    </location>
</feature>
<gene>
    <name evidence="2" type="ORF">BD324DRAFT_402610</name>
</gene>
<feature type="compositionally biased region" description="Low complexity" evidence="1">
    <location>
        <begin position="76"/>
        <end position="92"/>
    </location>
</feature>
<dbReference type="Proteomes" id="UP000193218">
    <property type="component" value="Unassembled WGS sequence"/>
</dbReference>
<feature type="region of interest" description="Disordered" evidence="1">
    <location>
        <begin position="1"/>
        <end position="43"/>
    </location>
</feature>
<protein>
    <submittedName>
        <fullName evidence="2">Uncharacterized protein</fullName>
    </submittedName>
</protein>
<evidence type="ECO:0000313" key="3">
    <source>
        <dbReference type="Proteomes" id="UP000193218"/>
    </source>
</evidence>
<feature type="compositionally biased region" description="Basic and acidic residues" evidence="1">
    <location>
        <begin position="98"/>
        <end position="109"/>
    </location>
</feature>
<organism evidence="2 3">
    <name type="scientific">Kockovaella imperatae</name>
    <dbReference type="NCBI Taxonomy" id="4999"/>
    <lineage>
        <taxon>Eukaryota</taxon>
        <taxon>Fungi</taxon>
        <taxon>Dikarya</taxon>
        <taxon>Basidiomycota</taxon>
        <taxon>Agaricomycotina</taxon>
        <taxon>Tremellomycetes</taxon>
        <taxon>Tremellales</taxon>
        <taxon>Cuniculitremaceae</taxon>
        <taxon>Kockovaella</taxon>
    </lineage>
</organism>
<evidence type="ECO:0000313" key="2">
    <source>
        <dbReference type="EMBL" id="ORX37847.1"/>
    </source>
</evidence>
<feature type="region of interest" description="Disordered" evidence="1">
    <location>
        <begin position="74"/>
        <end position="126"/>
    </location>
</feature>
<evidence type="ECO:0000256" key="1">
    <source>
        <dbReference type="SAM" id="MobiDB-lite"/>
    </source>
</evidence>
<dbReference type="GeneID" id="33554495"/>
<reference evidence="2 3" key="1">
    <citation type="submission" date="2017-03" db="EMBL/GenBank/DDBJ databases">
        <title>Widespread Adenine N6-methylation of Active Genes in Fungi.</title>
        <authorList>
            <consortium name="DOE Joint Genome Institute"/>
            <person name="Mondo S.J."/>
            <person name="Dannebaum R.O."/>
            <person name="Kuo R.C."/>
            <person name="Louie K.B."/>
            <person name="Bewick A.J."/>
            <person name="Labutti K."/>
            <person name="Haridas S."/>
            <person name="Kuo A."/>
            <person name="Salamov A."/>
            <person name="Ahrendt S.R."/>
            <person name="Lau R."/>
            <person name="Bowen B.P."/>
            <person name="Lipzen A."/>
            <person name="Sullivan W."/>
            <person name="Andreopoulos W.B."/>
            <person name="Clum A."/>
            <person name="Lindquist E."/>
            <person name="Daum C."/>
            <person name="Northen T.R."/>
            <person name="Ramamoorthy G."/>
            <person name="Schmitz R.J."/>
            <person name="Gryganskyi A."/>
            <person name="Culley D."/>
            <person name="Magnuson J."/>
            <person name="James T.Y."/>
            <person name="O'Malley M.A."/>
            <person name="Stajich J.E."/>
            <person name="Spatafora J.W."/>
            <person name="Visel A."/>
            <person name="Grigoriev I.V."/>
        </authorList>
    </citation>
    <scope>NUCLEOTIDE SEQUENCE [LARGE SCALE GENOMIC DNA]</scope>
    <source>
        <strain evidence="2 3">NRRL Y-17943</strain>
    </source>
</reference>
<dbReference type="AlphaFoldDB" id="A0A1Y1UJZ4"/>
<dbReference type="InParanoid" id="A0A1Y1UJZ4"/>